<feature type="active site" evidence="4">
    <location>
        <position position="216"/>
    </location>
</feature>
<dbReference type="GO" id="GO:0003723">
    <property type="term" value="F:RNA binding"/>
    <property type="evidence" value="ECO:0007669"/>
    <property type="project" value="UniProtKB-KW"/>
</dbReference>
<dbReference type="EC" id="5.4.99.-" evidence="6"/>
<feature type="compositionally biased region" description="Basic and acidic residues" evidence="7">
    <location>
        <begin position="85"/>
        <end position="95"/>
    </location>
</feature>
<evidence type="ECO:0000256" key="7">
    <source>
        <dbReference type="SAM" id="MobiDB-lite"/>
    </source>
</evidence>
<comment type="caution">
    <text evidence="9">The sequence shown here is derived from an EMBL/GenBank/DDBJ whole genome shotgun (WGS) entry which is preliminary data.</text>
</comment>
<dbReference type="NCBIfam" id="TIGR00005">
    <property type="entry name" value="rluA_subfam"/>
    <property type="match status" value="1"/>
</dbReference>
<dbReference type="SUPFAM" id="SSF55174">
    <property type="entry name" value="Alpha-L RNA-binding motif"/>
    <property type="match status" value="1"/>
</dbReference>
<dbReference type="CDD" id="cd00165">
    <property type="entry name" value="S4"/>
    <property type="match status" value="1"/>
</dbReference>
<dbReference type="PROSITE" id="PS01129">
    <property type="entry name" value="PSI_RLU"/>
    <property type="match status" value="1"/>
</dbReference>
<evidence type="ECO:0000313" key="9">
    <source>
        <dbReference type="EMBL" id="GAS80301.1"/>
    </source>
</evidence>
<dbReference type="RefSeq" id="WP_062833198.1">
    <property type="nucleotide sequence ID" value="NZ_BCNV01000001.1"/>
</dbReference>
<comment type="similarity">
    <text evidence="2 6">Belongs to the pseudouridine synthase RluA family.</text>
</comment>
<feature type="domain" description="Pseudouridine synthase RsuA/RluA-like" evidence="8">
    <location>
        <begin position="169"/>
        <end position="320"/>
    </location>
</feature>
<dbReference type="InterPro" id="IPR006224">
    <property type="entry name" value="PsdUridine_synth_RluA-like_CS"/>
</dbReference>
<accession>A0A100VI85</accession>
<dbReference type="InterPro" id="IPR006145">
    <property type="entry name" value="PsdUridine_synth_RsuA/RluA"/>
</dbReference>
<dbReference type="InterPro" id="IPR006225">
    <property type="entry name" value="PsdUridine_synth_RluC/D"/>
</dbReference>
<organism evidence="9 10">
    <name type="scientific">Paenibacillus amylolyticus</name>
    <dbReference type="NCBI Taxonomy" id="1451"/>
    <lineage>
        <taxon>Bacteria</taxon>
        <taxon>Bacillati</taxon>
        <taxon>Bacillota</taxon>
        <taxon>Bacilli</taxon>
        <taxon>Bacillales</taxon>
        <taxon>Paenibacillaceae</taxon>
        <taxon>Paenibacillus</taxon>
    </lineage>
</organism>
<dbReference type="Gene3D" id="3.30.2350.10">
    <property type="entry name" value="Pseudouridine synthase"/>
    <property type="match status" value="1"/>
</dbReference>
<evidence type="ECO:0000256" key="5">
    <source>
        <dbReference type="PROSITE-ProRule" id="PRU00182"/>
    </source>
</evidence>
<keyword evidence="3 6" id="KW-0413">Isomerase</keyword>
<dbReference type="PANTHER" id="PTHR21600:SF44">
    <property type="entry name" value="RIBOSOMAL LARGE SUBUNIT PSEUDOURIDINE SYNTHASE D"/>
    <property type="match status" value="1"/>
</dbReference>
<reference evidence="9 10" key="1">
    <citation type="journal article" date="2016" name="Genome Announc.">
        <title>Draft Genome Sequence of Paenibacillus amylolyticus Heshi-A3, Isolated from Fermented Rice Bran in a Japanese Fermented Seafood Dish.</title>
        <authorList>
            <person name="Akuzawa S."/>
            <person name="Nagaoka J."/>
            <person name="Kanekatsu M."/>
            <person name="Kubota E."/>
            <person name="Ohtake R."/>
            <person name="Suzuki T."/>
            <person name="Kanesaki Y."/>
        </authorList>
    </citation>
    <scope>NUCLEOTIDE SEQUENCE [LARGE SCALE GENOMIC DNA]</scope>
    <source>
        <strain evidence="9 10">Heshi-A3</strain>
    </source>
</reference>
<dbReference type="AlphaFoldDB" id="A0A100VI85"/>
<evidence type="ECO:0000256" key="2">
    <source>
        <dbReference type="ARBA" id="ARBA00010876"/>
    </source>
</evidence>
<keyword evidence="5" id="KW-0694">RNA-binding</keyword>
<sequence length="382" mass="42498">MNKRKRPTGKTSGSAKGKSYAGSSTARSGKSSFSSAKTSGASASRNTEENKKPLAAKSSAAPKKAGGNKSKNASASKRPGNSYYRKQEPPRQYKVTEPDELLNFLLQHLKSGRNAVKSILGRGQVSVDQKVVTKFNEALTPGQIVYIRKEGAVAAPSLTGINILHEDDDIIVIRKEAGLLSIAADKTDDLTAYRQLTEHVRRTNPLNRIFVVHRLDRDTSGVMMFAKSEEVQQKLQNNWKENVQDRVYVALVEGTVAKEEGTISSWLKETKTLKMYSSSRPNDGQHAITHYKRLKSNREFSLLEVRLETGRKNQIRVHMEDLGHPIAGDRKYGARTRDLGRLGLHARLLSFIHPTTDELMSFETDIPKPFLYPFRADAPPAK</sequence>
<evidence type="ECO:0000259" key="8">
    <source>
        <dbReference type="Pfam" id="PF00849"/>
    </source>
</evidence>
<comment type="function">
    <text evidence="6">Responsible for synthesis of pseudouridine from uracil.</text>
</comment>
<dbReference type="Pfam" id="PF00849">
    <property type="entry name" value="PseudoU_synth_2"/>
    <property type="match status" value="1"/>
</dbReference>
<evidence type="ECO:0000256" key="3">
    <source>
        <dbReference type="ARBA" id="ARBA00023235"/>
    </source>
</evidence>
<evidence type="ECO:0000256" key="1">
    <source>
        <dbReference type="ARBA" id="ARBA00000073"/>
    </source>
</evidence>
<proteinExistence type="inferred from homology"/>
<dbReference type="PANTHER" id="PTHR21600">
    <property type="entry name" value="MITOCHONDRIAL RNA PSEUDOURIDINE SYNTHASE"/>
    <property type="match status" value="1"/>
</dbReference>
<evidence type="ECO:0000313" key="10">
    <source>
        <dbReference type="Proteomes" id="UP000069697"/>
    </source>
</evidence>
<gene>
    <name evidence="9" type="ORF">PAHA3_0371</name>
</gene>
<protein>
    <recommendedName>
        <fullName evidence="6">Pseudouridine synthase</fullName>
        <ecNumber evidence="6">5.4.99.-</ecNumber>
    </recommendedName>
</protein>
<dbReference type="GO" id="GO:0009982">
    <property type="term" value="F:pseudouridine synthase activity"/>
    <property type="evidence" value="ECO:0007669"/>
    <property type="project" value="InterPro"/>
</dbReference>
<dbReference type="GO" id="GO:0140098">
    <property type="term" value="F:catalytic activity, acting on RNA"/>
    <property type="evidence" value="ECO:0007669"/>
    <property type="project" value="UniProtKB-ARBA"/>
</dbReference>
<dbReference type="EMBL" id="BCNV01000001">
    <property type="protein sequence ID" value="GAS80301.1"/>
    <property type="molecule type" value="Genomic_DNA"/>
</dbReference>
<feature type="region of interest" description="Disordered" evidence="7">
    <location>
        <begin position="1"/>
        <end position="95"/>
    </location>
</feature>
<dbReference type="Proteomes" id="UP000069697">
    <property type="component" value="Unassembled WGS sequence"/>
</dbReference>
<evidence type="ECO:0000256" key="4">
    <source>
        <dbReference type="PIRSR" id="PIRSR606225-1"/>
    </source>
</evidence>
<dbReference type="SUPFAM" id="SSF55120">
    <property type="entry name" value="Pseudouridine synthase"/>
    <property type="match status" value="1"/>
</dbReference>
<reference evidence="10" key="2">
    <citation type="submission" date="2016-01" db="EMBL/GenBank/DDBJ databases">
        <title>Draft Genome Sequence of Paenibacillus amylolyticus Heshi-A3 that Was Isolated from Fermented Rice Bran with Aging Salted Mackerel, Which Was Named Heshiko as Traditional Fermented Seafood in Japan.</title>
        <authorList>
            <person name="Akuzawa S."/>
            <person name="Nakagawa J."/>
            <person name="Kanekatsu T."/>
            <person name="Kubota E."/>
            <person name="Ohtake R."/>
            <person name="Suzuki T."/>
            <person name="Kanesaki Y."/>
        </authorList>
    </citation>
    <scope>NUCLEOTIDE SEQUENCE [LARGE SCALE GENOMIC DNA]</scope>
    <source>
        <strain evidence="10">Heshi-A3</strain>
    </source>
</reference>
<dbReference type="InterPro" id="IPR020103">
    <property type="entry name" value="PsdUridine_synth_cat_dom_sf"/>
</dbReference>
<evidence type="ECO:0000256" key="6">
    <source>
        <dbReference type="RuleBase" id="RU362028"/>
    </source>
</evidence>
<name>A0A100VI85_PAEAM</name>
<feature type="compositionally biased region" description="Low complexity" evidence="7">
    <location>
        <begin position="53"/>
        <end position="77"/>
    </location>
</feature>
<feature type="compositionally biased region" description="Low complexity" evidence="7">
    <location>
        <begin position="9"/>
        <end position="45"/>
    </location>
</feature>
<dbReference type="CDD" id="cd02869">
    <property type="entry name" value="PseudoU_synth_RluA_like"/>
    <property type="match status" value="1"/>
</dbReference>
<dbReference type="GO" id="GO:0000455">
    <property type="term" value="P:enzyme-directed rRNA pseudouridine synthesis"/>
    <property type="evidence" value="ECO:0007669"/>
    <property type="project" value="TreeGrafter"/>
</dbReference>
<dbReference type="PROSITE" id="PS50889">
    <property type="entry name" value="S4"/>
    <property type="match status" value="1"/>
</dbReference>
<comment type="catalytic activity">
    <reaction evidence="1 6">
        <text>a uridine in RNA = a pseudouridine in RNA</text>
        <dbReference type="Rhea" id="RHEA:48348"/>
        <dbReference type="Rhea" id="RHEA-COMP:12068"/>
        <dbReference type="Rhea" id="RHEA-COMP:12069"/>
        <dbReference type="ChEBI" id="CHEBI:65314"/>
        <dbReference type="ChEBI" id="CHEBI:65315"/>
    </reaction>
</comment>
<dbReference type="InterPro" id="IPR050188">
    <property type="entry name" value="RluA_PseudoU_synthase"/>
</dbReference>